<feature type="compositionally biased region" description="Basic residues" evidence="1">
    <location>
        <begin position="132"/>
        <end position="142"/>
    </location>
</feature>
<feature type="compositionally biased region" description="Basic residues" evidence="1">
    <location>
        <begin position="92"/>
        <end position="101"/>
    </location>
</feature>
<keyword evidence="3" id="KW-1185">Reference proteome</keyword>
<name>A0A8K0JHQ2_9TREE</name>
<evidence type="ECO:0000313" key="3">
    <source>
        <dbReference type="Proteomes" id="UP000812966"/>
    </source>
</evidence>
<evidence type="ECO:0000313" key="2">
    <source>
        <dbReference type="EMBL" id="KAG7528393.1"/>
    </source>
</evidence>
<dbReference type="Proteomes" id="UP000812966">
    <property type="component" value="Unassembled WGS sequence"/>
</dbReference>
<evidence type="ECO:0000256" key="1">
    <source>
        <dbReference type="SAM" id="MobiDB-lite"/>
    </source>
</evidence>
<feature type="region of interest" description="Disordered" evidence="1">
    <location>
        <begin position="130"/>
        <end position="165"/>
    </location>
</feature>
<proteinExistence type="predicted"/>
<sequence>MDPYYCFGDDWTPDTYEVPSMFSGVSEPQTLPEDETLAPNADIPSQHQASEESDGLSTSTGFRPDYSAHREVVQQSATTPPSPQPANTGTGRLRRSTRLGHRAPSYTTYFEPVMAIDDGSEDDISALTVAKARTRGPSRRHVSSSPSDNYTDREAHTDTGSFGGSRSAMTGSFSIQSHTSGFVSLVSHNQFNNNRVALFPRDEPFFVETPTGWCQVTFTARSGVKTGEEWRGLRSRLTDCMRAIKNHDRQFALTGQVHAHCGAVLALLRASKDFRTMTDTNFSAAINRGLLRLNDALLVSQNPASKRAFSAEQETVKWLQSCLSALLQSHQLAESKRQDGSDPIWPDYQFVYLAVTTEKNPVNLPLTKHRALARNMSGKSWCKRFATLNVASSLTNESAEWEKVATATASLELASDKTMSNSVASTPAEGKPPQYLYGSKRFVPVQTPHGWCLIEFTGRKGSQKGNSRPQLNSRLAESCRNIPMHDPTLELTGKVHSYCWYTIYLLNESERFRTLIDTNISDAITTRLDMILTAICPGAPKPERDALANVKRWLEICLSAVIWCLNHCENVDPNWKTRDYVKVADIEILGTTNVVTTPLCHDR</sequence>
<dbReference type="AlphaFoldDB" id="A0A8K0JHQ2"/>
<dbReference type="EMBL" id="JABELV010000186">
    <property type="protein sequence ID" value="KAG7528393.1"/>
    <property type="molecule type" value="Genomic_DNA"/>
</dbReference>
<organism evidence="2 3">
    <name type="scientific">Filobasidium floriforme</name>
    <dbReference type="NCBI Taxonomy" id="5210"/>
    <lineage>
        <taxon>Eukaryota</taxon>
        <taxon>Fungi</taxon>
        <taxon>Dikarya</taxon>
        <taxon>Basidiomycota</taxon>
        <taxon>Agaricomycotina</taxon>
        <taxon>Tremellomycetes</taxon>
        <taxon>Filobasidiales</taxon>
        <taxon>Filobasidiaceae</taxon>
        <taxon>Filobasidium</taxon>
    </lineage>
</organism>
<feature type="region of interest" description="Disordered" evidence="1">
    <location>
        <begin position="18"/>
        <end position="104"/>
    </location>
</feature>
<accession>A0A8K0JHQ2</accession>
<protein>
    <submittedName>
        <fullName evidence="2">Uncharacterized protein</fullName>
    </submittedName>
</protein>
<reference evidence="2" key="1">
    <citation type="submission" date="2020-04" db="EMBL/GenBank/DDBJ databases">
        <title>Analysis of mating type loci in Filobasidium floriforme.</title>
        <authorList>
            <person name="Nowrousian M."/>
        </authorList>
    </citation>
    <scope>NUCLEOTIDE SEQUENCE</scope>
    <source>
        <strain evidence="2">CBS 6242</strain>
    </source>
</reference>
<feature type="compositionally biased region" description="Low complexity" evidence="1">
    <location>
        <begin position="74"/>
        <end position="91"/>
    </location>
</feature>
<gene>
    <name evidence="2" type="ORF">FFLO_06184</name>
</gene>
<comment type="caution">
    <text evidence="2">The sequence shown here is derived from an EMBL/GenBank/DDBJ whole genome shotgun (WGS) entry which is preliminary data.</text>
</comment>